<name>Q5Z1P8_NOCFA</name>
<accession>Q5Z1P8</accession>
<feature type="compositionally biased region" description="Low complexity" evidence="1">
    <location>
        <begin position="472"/>
        <end position="493"/>
    </location>
</feature>
<dbReference type="PANTHER" id="PTHR48125">
    <property type="entry name" value="LP07818P1"/>
    <property type="match status" value="1"/>
</dbReference>
<feature type="domain" description="Outer membrane channel protein CpnT-like N-terminal" evidence="2">
    <location>
        <begin position="13"/>
        <end position="150"/>
    </location>
</feature>
<feature type="region of interest" description="Disordered" evidence="1">
    <location>
        <begin position="1511"/>
        <end position="1562"/>
    </location>
</feature>
<dbReference type="RefSeq" id="WP_011207329.1">
    <property type="nucleotide sequence ID" value="NC_006361.1"/>
</dbReference>
<dbReference type="eggNOG" id="COG3170">
    <property type="taxonomic scope" value="Bacteria"/>
</dbReference>
<dbReference type="eggNOG" id="COG5295">
    <property type="taxonomic scope" value="Bacteria"/>
</dbReference>
<feature type="compositionally biased region" description="Low complexity" evidence="1">
    <location>
        <begin position="515"/>
        <end position="532"/>
    </location>
</feature>
<evidence type="ECO:0000313" key="4">
    <source>
        <dbReference type="Proteomes" id="UP000006820"/>
    </source>
</evidence>
<dbReference type="STRING" id="247156.NFA_7980"/>
<dbReference type="Proteomes" id="UP000006820">
    <property type="component" value="Chromosome"/>
</dbReference>
<feature type="compositionally biased region" description="Low complexity" evidence="1">
    <location>
        <begin position="724"/>
        <end position="737"/>
    </location>
</feature>
<dbReference type="PANTHER" id="PTHR48125:SF12">
    <property type="entry name" value="AT HOOK TRANSCRIPTION FACTOR FAMILY-RELATED"/>
    <property type="match status" value="1"/>
</dbReference>
<dbReference type="KEGG" id="nfa:NFA_7980"/>
<reference evidence="3 4" key="1">
    <citation type="journal article" date="2004" name="Proc. Natl. Acad. Sci. U.S.A.">
        <title>The complete genomic sequence of Nocardia farcinica IFM 10152.</title>
        <authorList>
            <person name="Ishikawa J."/>
            <person name="Yamashita A."/>
            <person name="Mikami Y."/>
            <person name="Hoshino Y."/>
            <person name="Kurita H."/>
            <person name="Hotta K."/>
            <person name="Shiba T."/>
            <person name="Hattori M."/>
        </authorList>
    </citation>
    <scope>NUCLEOTIDE SEQUENCE [LARGE SCALE GENOMIC DNA]</scope>
    <source>
        <strain evidence="3 4">IFM 10152</strain>
    </source>
</reference>
<dbReference type="EMBL" id="AP006618">
    <property type="protein sequence ID" value="BAD55643.1"/>
    <property type="molecule type" value="Genomic_DNA"/>
</dbReference>
<dbReference type="GeneID" id="61131629"/>
<feature type="compositionally biased region" description="Low complexity" evidence="1">
    <location>
        <begin position="395"/>
        <end position="406"/>
    </location>
</feature>
<protein>
    <recommendedName>
        <fullName evidence="2">Outer membrane channel protein CpnT-like N-terminal domain-containing protein</fullName>
    </recommendedName>
</protein>
<feature type="compositionally biased region" description="Low complexity" evidence="1">
    <location>
        <begin position="560"/>
        <end position="674"/>
    </location>
</feature>
<feature type="region of interest" description="Disordered" evidence="1">
    <location>
        <begin position="1904"/>
        <end position="1943"/>
    </location>
</feature>
<proteinExistence type="predicted"/>
<keyword evidence="4" id="KW-1185">Reference proteome</keyword>
<feature type="compositionally biased region" description="Low complexity" evidence="1">
    <location>
        <begin position="695"/>
        <end position="712"/>
    </location>
</feature>
<feature type="region of interest" description="Disordered" evidence="1">
    <location>
        <begin position="834"/>
        <end position="872"/>
    </location>
</feature>
<feature type="compositionally biased region" description="Basic and acidic residues" evidence="1">
    <location>
        <begin position="2337"/>
        <end position="2348"/>
    </location>
</feature>
<feature type="region of interest" description="Disordered" evidence="1">
    <location>
        <begin position="2317"/>
        <end position="2348"/>
    </location>
</feature>
<organism evidence="3 4">
    <name type="scientific">Nocardia farcinica (strain IFM 10152)</name>
    <dbReference type="NCBI Taxonomy" id="247156"/>
    <lineage>
        <taxon>Bacteria</taxon>
        <taxon>Bacillati</taxon>
        <taxon>Actinomycetota</taxon>
        <taxon>Actinomycetes</taxon>
        <taxon>Mycobacteriales</taxon>
        <taxon>Nocardiaceae</taxon>
        <taxon>Nocardia</taxon>
    </lineage>
</organism>
<dbReference type="HOGENOM" id="CLU_229695_0_0_11"/>
<dbReference type="InterPro" id="IPR057746">
    <property type="entry name" value="CpnT-like_N"/>
</dbReference>
<feature type="compositionally biased region" description="Low complexity" evidence="1">
    <location>
        <begin position="1934"/>
        <end position="1943"/>
    </location>
</feature>
<feature type="region of interest" description="Disordered" evidence="1">
    <location>
        <begin position="325"/>
        <end position="783"/>
    </location>
</feature>
<sequence length="2348" mass="245057">MALYFPSWLEPFEWLIGADWPHGNEDLMWQMGRELQQVAGDIRELIPDLDGIISGLANAYPDGSGGEKILEWIKPLRDGDGSAEAHGSLRQFADNYQALADSADSMGDQLEAAKLNFYIAGGWLVAEVAWALASGPASPFATAAVFASARVAFRAISNAFIRRISEIIVRMIGRRMSAVAAKRVGDLIGHMTFEVMQEALIETFQGTTQELAVQAYQNAKGHIDGYDWNAVGLNAAISAVAGGAGGLVGFGAGRHIDTSMGGWRGAFNGALVSGLAGTGGAAAAYGATGLLTGNWDFDPRSITGGAFSGALPGGIYGYRGTGEFTGPGGGPVQTVPPVDGSLAPPVPGDPATVPAGDSGTDPGAGQPRASDPTATGTPGEHSPGQAPTTGDRAPGTDPTTGDRGTPAADRSPTAEAPGQTDPASGTRTADSTAPGATAPAAAAAPGTESAGGPTPQSTQPAGSVGDVPSAQADAGPTTEAAPTPDADTATDGGSPPAADTRRESDTGDEAPGHQTADSTTPTPRDTAADTPTGEARDSTGTPGQGERAGVTDRNPLDTRASASTAATTGTPGAATAGGTALPNGALPGAGIPVATAAPGAGAPTPGPGTAPVGGTSSSGTATPPGTSTQPGTSTSTNTSTQPGTSTSPGTATPSGTPTPAGTSAATGTANQSTAPGDGAPSATVAQPQPTPTADARPPASPGTAPGASIAPTHASPATVDGHLSAAPSAATHAAPATVDSHAPGTPGTAPTADGRVDAAPGATSAPAAGPPAGSITETSPAAPASAGAARAGIVDGSVAPPVVAVQARSTGVDVPAADRGGDAGLVVPVGPVVPVPESNPRMPWSDRPGDQRGTAGPVGDFRGDARPADLPGLDQGQLLAEIGNNLLLITPGSIAWNRDGGYFVLPDGREIHVRVAPTEDGAVAEFGPLDGRPEAGYEVRVSPTARTADIPRAVAHELAEIALSLEPAIDIDPATETPATLTTHLGGRFAELRVLLAHIDRATFDPARTAELPALRRDLADLAAHLGLTDPARAAQAHELLSRFDPVLAGRFDLEQDSPFAHRPAIGPDTADFGDLADYRTLLEQRLGDESLVRMETLATQGRIREELVRRVFDPVFTGKQAAAARKTVPAKQLFAALDPINAALNDTTLTEVQRAAAVHAAIDNLRAALPDAFRETLGEDGFRRMHEAADDLGTQPRRFATELNHADATVTLDGETMPFADLLREVDRANRAATALGVNVEYTVVVHDRVDGRAAVEILPRPRPQHRLPLEQNVFGEDNERIAHRPRPAAPAAATGAHTIDVGVGRSAFAVEMTPAPDRAGEGLIIKTELASEFPVAAQRRRDRGILDPGPLTEPGTVMVFGDMLFDGHVLAEDGAGRIGRIYINNVSAHFDDDVYDALARSMIEGLAPGARIELQWDMKPEKSEADGGYPGDRGHIDGDRLWEALERLFADSELPFRIDERTEFPGAGNDDYDYTINAGGSNVLDAGKMAKFTPPRPDHRMVIVYEPTGPAATTPTATTPTSTTPAATTPAEGTPAPGDGGIGDGTDNTAVPVPGDDEPTPEQIEERYGIPIENQQKLQRYVDRYGLRMFVRPTNPDSVPHLKRGAVPKPMAIKDKTINDLDIELGAPPDAKGLVGRFAPGMLRMPDTAGMTPEHIAALEKRLQDRTADFDAYETSMREFERQGTFRTTEQGIVEAAVDGEFRPITGDHDLFDLRHADGTRLTPAELREHERNLAILRAGVQHGPHVYWDPPSAYQRERNFEKIIDSHQPDPDPDTDNEPLVVFGALRPPRVEWADLSVEGVDRTMTSWHVADALSRLPGDTGDMLNRVTELTADPGFDIATYRSWLDADDEVAGALRPGTPEHEVALIRRGAETLSTPEDVRRAVADALAAHRDVPVFRSPEEQHDIAAKSGAAPVESTTPAADSDDTAADDTATTAIPDATTDPARAALIEELTNDPDFDPDDYRAWQGYGQRLALAADIDHRPRGLMAVVVDGAVRLLTPGTPAHLRVLLEQIPAAPTDRAELTARVEHAFLPKDLPAARNPDHAVEVARWELGAHPPHDHTVAPIDPGPKAIADLSNHPDGVTRNSDGLITHIGGRPVGEVVDAIARDRAEKFTAARATPAGESNAAGRSRVARWQEKGIYANFKSHGKVSAVVMDLRTGVVYEGFNGSGADTLAADDTHPTIEHNITEMRRRGHVLENGGYPALDRAGNPESPALTRPYPHFDNPYGHAEVKAANEALWARDEHGLDASPAAMAEFYSQTYSLVPPKDENGDPLPLEPKPYCANCHHTMGRATNHSGRYHSFPHLPAHLVDGYVPEPHRVSDTPEPPNDEPGRTEHEQEGQ</sequence>
<evidence type="ECO:0000256" key="1">
    <source>
        <dbReference type="SAM" id="MobiDB-lite"/>
    </source>
</evidence>
<gene>
    <name evidence="3" type="ordered locus">NFA_7980</name>
</gene>
<feature type="compositionally biased region" description="Low complexity" evidence="1">
    <location>
        <begin position="428"/>
        <end position="455"/>
    </location>
</feature>
<evidence type="ECO:0000313" key="3">
    <source>
        <dbReference type="EMBL" id="BAD55643.1"/>
    </source>
</evidence>
<evidence type="ECO:0000259" key="2">
    <source>
        <dbReference type="Pfam" id="PF25547"/>
    </source>
</evidence>
<feature type="compositionally biased region" description="Low complexity" evidence="1">
    <location>
        <begin position="1511"/>
        <end position="1539"/>
    </location>
</feature>
<dbReference type="OrthoDB" id="2677932at2"/>
<feature type="compositionally biased region" description="Low complexity" evidence="1">
    <location>
        <begin position="758"/>
        <end position="783"/>
    </location>
</feature>
<dbReference type="Pfam" id="PF25547">
    <property type="entry name" value="WXG100_2"/>
    <property type="match status" value="1"/>
</dbReference>
<dbReference type="eggNOG" id="COG2268">
    <property type="taxonomic scope" value="Bacteria"/>
</dbReference>